<feature type="region of interest" description="Disordered" evidence="1">
    <location>
        <begin position="1"/>
        <end position="450"/>
    </location>
</feature>
<feature type="compositionally biased region" description="Pro residues" evidence="1">
    <location>
        <begin position="176"/>
        <end position="185"/>
    </location>
</feature>
<comment type="caution">
    <text evidence="2">The sequence shown here is derived from an EMBL/GenBank/DDBJ whole genome shotgun (WGS) entry which is preliminary data.</text>
</comment>
<feature type="compositionally biased region" description="Low complexity" evidence="1">
    <location>
        <begin position="85"/>
        <end position="107"/>
    </location>
</feature>
<keyword evidence="3" id="KW-1185">Reference proteome</keyword>
<dbReference type="GeneID" id="91571276"/>
<name>A0ABS4Y824_9ACTN</name>
<feature type="compositionally biased region" description="Low complexity" evidence="1">
    <location>
        <begin position="392"/>
        <end position="444"/>
    </location>
</feature>
<protein>
    <recommendedName>
        <fullName evidence="4">Peptidoglycan binding domain-containing protein</fullName>
    </recommendedName>
</protein>
<feature type="compositionally biased region" description="Pro residues" evidence="1">
    <location>
        <begin position="329"/>
        <end position="341"/>
    </location>
</feature>
<dbReference type="Proteomes" id="UP001519291">
    <property type="component" value="Unassembled WGS sequence"/>
</dbReference>
<evidence type="ECO:0000313" key="2">
    <source>
        <dbReference type="EMBL" id="MBP2404942.1"/>
    </source>
</evidence>
<dbReference type="EMBL" id="JAGIOH010000001">
    <property type="protein sequence ID" value="MBP2404942.1"/>
    <property type="molecule type" value="Genomic_DNA"/>
</dbReference>
<evidence type="ECO:0000256" key="1">
    <source>
        <dbReference type="SAM" id="MobiDB-lite"/>
    </source>
</evidence>
<feature type="compositionally biased region" description="Low complexity" evidence="1">
    <location>
        <begin position="237"/>
        <end position="246"/>
    </location>
</feature>
<evidence type="ECO:0008006" key="4">
    <source>
        <dbReference type="Google" id="ProtNLM"/>
    </source>
</evidence>
<organism evidence="2 3">
    <name type="scientific">Streptomyces syringium</name>
    <dbReference type="NCBI Taxonomy" id="76729"/>
    <lineage>
        <taxon>Bacteria</taxon>
        <taxon>Bacillati</taxon>
        <taxon>Actinomycetota</taxon>
        <taxon>Actinomycetes</taxon>
        <taxon>Kitasatosporales</taxon>
        <taxon>Streptomycetaceae</taxon>
        <taxon>Streptomyces</taxon>
    </lineage>
</organism>
<feature type="compositionally biased region" description="Low complexity" evidence="1">
    <location>
        <begin position="342"/>
        <end position="367"/>
    </location>
</feature>
<evidence type="ECO:0000313" key="3">
    <source>
        <dbReference type="Proteomes" id="UP001519291"/>
    </source>
</evidence>
<feature type="compositionally biased region" description="Basic and acidic residues" evidence="1">
    <location>
        <begin position="134"/>
        <end position="146"/>
    </location>
</feature>
<proteinExistence type="predicted"/>
<reference evidence="2 3" key="1">
    <citation type="submission" date="2021-03" db="EMBL/GenBank/DDBJ databases">
        <title>Sequencing the genomes of 1000 actinobacteria strains.</title>
        <authorList>
            <person name="Klenk H.-P."/>
        </authorList>
    </citation>
    <scope>NUCLEOTIDE SEQUENCE [LARGE SCALE GENOMIC DNA]</scope>
    <source>
        <strain evidence="2 3">DSM 41480</strain>
    </source>
</reference>
<feature type="compositionally biased region" description="Low complexity" evidence="1">
    <location>
        <begin position="33"/>
        <end position="42"/>
    </location>
</feature>
<sequence length="763" mass="76719">MSRESDTSSSGPQGRGGAAYPSGTTPYGTRDVPPGAAGTDEPAGPPTPEEPKTETTMTTRIRINIPGSRPIPPVIMRTPVEDGTAGKASAAPDPAAGPGASSAAGPDRGAEPPRTKPSLPRRPEPSATPPAAPEADRGDGKGEKTSDWFAPRKSGPAAPAAAPAPGLPRRQVGQSAPPPVTPQPPAAGGGAPWVRDTSADASAQPPAPGQGSMTGSAPWQGAPAASGSAPWVRDTSGTTAPAGAAPWQDGQNSAAPWPGESSVTGAMAQPTVPGQNSVGAPPWAEPETTQQFQAPSLDDPFVYPQGSAAAGAFAPGRTDTPREGFPAIQTPPPVGGAPRPPQGKQQPQQGQGRPGQTQQAPQATPGKQSKKRKAKVPAPTPPVGQMPGETLVSGVPPVSPGGSVPKPVDSGAPRVPVPKPKSGVPAPKPAAPAAKSAPKAAAKSAPKKKGRSKLVLLGGGLVALVGVAYGAGLLLDHADVPNGTTVLGVDIGGTSKEEAVKKLDSALGERASAPLTVSIAGKEAQLKPSVAGLSIDTQATVRAAAGRDYNPVTVLGSLIGGTREAEPTLNVDEEKVAAALKTLAGESGAAKDGTIKFEPGKAVPVYGKPYQGLDNAKAVKAVSDAYRERAAGGASKTVELPSAPQTPKVGNAEVDRMMAAFAKPAMSGLVTVQTDAAHRIQFGPDLSLPKILSVKEVDGKLVENYNLEALKELYGSRFNGVLIQRGNGTKTAVTPQDVVGALRKALIGKTPAERVGVIPLNPS</sequence>
<dbReference type="RefSeq" id="WP_165451580.1">
    <property type="nucleotide sequence ID" value="NZ_JAGIOH010000001.1"/>
</dbReference>
<gene>
    <name evidence="2" type="ORF">JO379_004411</name>
</gene>
<accession>A0ABS4Y824</accession>